<sequence length="960" mass="110609">MSSLSSHQNNSVHKSFLQELAADLYGQYGNDLSHQKIVFPNKRAGLFFNQALKELVSQPIWGPEIMSFEELVKSHSTLSVPDKITLIFKMHEVFQKHSPFQENFEQFFFWGDLLIKDFNDVDQYMADARPLFANLAEWKAITSTTDFLSEEQIALIEQFWSNFEQRPTEAKEKFRKTWDILFKVYVDFKKELMAQKLGYTGMLYRQLAEDIISGKYTISDKLIFAGFNALTKAEEYIMSNAVSNGNAQVFWDLDAYYAGDKQLHQEAGNFFRDYRKHTILGNTFPKDLPASIKHETKEVNLIEVSGNLGQTKLLGEQLQQADLSNPEKTAVILGDESLLFSVLHAIPEKVDKVNVTMGYPLKYSSIYSLLISCLYLQKNKRLSKKSLDFNHRDVLKILKHPLVLSFDRDFTKAKIHEIESTNKVRIGLKELNENRHELFRLIFSDASDNYFSYLKELILICYPEDDESIELGFFNDLHAHVARLEQIVNDFKLSLGLDALIRLLNRIIQSIRVPFSGEPLQGLQLMGVLESRNLDFEEVHLLSMNEDNFPAKGNTQSFIPYNIRKAYGLPTMDQHDAIYAYLFYRLLHRCKKLNIYYNAEGSNGKGGEPSRFIKQLIYESGNTAIQLKHKTLSASGKVQMPLEISIPKNKDVKNILMEYTVPSARKLSASAIKIYLDCRLKFYYRYIAGLKEPDEVQEKLDAAAFGNILHNSLEDLYTPFVGEEALDKAAIEGLKKKELKAIVEQRFAEEYGSNAEDFVFEGRNIIARDMLLKMITRMLDYDISLAPIQILELEEKDEYIIGQAVKPDLEVFMDAKIDRLDKVGNTIRVIDYKSGGDDLKFPDIPSLFDRDHNKRNGAAMQTLFYSYLYFKKKGVLNSEAIQPGLYAGKYIFKDDFSEKLILKEDKGREMPVSDAIPFMERFEEELNILLEEMFASDQPFDQTDDLDKCKWCPYSTICNR</sequence>
<reference evidence="2" key="1">
    <citation type="submission" date="2021-01" db="EMBL/GenBank/DDBJ databases">
        <title>Marivirga sp. nov., isolated from intertidal surface sediments.</title>
        <authorList>
            <person name="Zhang M."/>
        </authorList>
    </citation>
    <scope>NUCLEOTIDE SEQUENCE</scope>
    <source>
        <strain evidence="2">SM1354</strain>
    </source>
</reference>
<comment type="caution">
    <text evidence="2">The sequence shown here is derived from an EMBL/GenBank/DDBJ whole genome shotgun (WGS) entry which is preliminary data.</text>
</comment>
<dbReference type="SUPFAM" id="SSF52980">
    <property type="entry name" value="Restriction endonuclease-like"/>
    <property type="match status" value="1"/>
</dbReference>
<organism evidence="2 3">
    <name type="scientific">Marivirga atlantica</name>
    <dbReference type="NCBI Taxonomy" id="1548457"/>
    <lineage>
        <taxon>Bacteria</taxon>
        <taxon>Pseudomonadati</taxon>
        <taxon>Bacteroidota</taxon>
        <taxon>Cytophagia</taxon>
        <taxon>Cytophagales</taxon>
        <taxon>Marivirgaceae</taxon>
        <taxon>Marivirga</taxon>
    </lineage>
</organism>
<dbReference type="EMBL" id="JAERQG010000004">
    <property type="protein sequence ID" value="MBL0766690.1"/>
    <property type="molecule type" value="Genomic_DNA"/>
</dbReference>
<keyword evidence="3" id="KW-1185">Reference proteome</keyword>
<evidence type="ECO:0000313" key="3">
    <source>
        <dbReference type="Proteomes" id="UP000642920"/>
    </source>
</evidence>
<evidence type="ECO:0000313" key="2">
    <source>
        <dbReference type="EMBL" id="MBL0766690.1"/>
    </source>
</evidence>
<dbReference type="Gene3D" id="3.40.50.300">
    <property type="entry name" value="P-loop containing nucleotide triphosphate hydrolases"/>
    <property type="match status" value="1"/>
</dbReference>
<dbReference type="Pfam" id="PF12705">
    <property type="entry name" value="PDDEXK_1"/>
    <property type="match status" value="1"/>
</dbReference>
<proteinExistence type="predicted"/>
<dbReference type="AlphaFoldDB" id="A0A937AAM1"/>
<feature type="domain" description="PD-(D/E)XK endonuclease-like" evidence="1">
    <location>
        <begin position="667"/>
        <end position="959"/>
    </location>
</feature>
<dbReference type="RefSeq" id="WP_201923515.1">
    <property type="nucleotide sequence ID" value="NZ_JAERQG010000004.1"/>
</dbReference>
<name>A0A937AAM1_9BACT</name>
<dbReference type="InterPro" id="IPR011335">
    <property type="entry name" value="Restrct_endonuc-II-like"/>
</dbReference>
<dbReference type="Gene3D" id="3.90.320.10">
    <property type="match status" value="1"/>
</dbReference>
<dbReference type="InterPro" id="IPR027417">
    <property type="entry name" value="P-loop_NTPase"/>
</dbReference>
<evidence type="ECO:0000259" key="1">
    <source>
        <dbReference type="Pfam" id="PF12705"/>
    </source>
</evidence>
<dbReference type="InterPro" id="IPR011604">
    <property type="entry name" value="PDDEXK-like_dom_sf"/>
</dbReference>
<accession>A0A937AAM1</accession>
<dbReference type="SUPFAM" id="SSF52540">
    <property type="entry name" value="P-loop containing nucleoside triphosphate hydrolases"/>
    <property type="match status" value="1"/>
</dbReference>
<dbReference type="Proteomes" id="UP000642920">
    <property type="component" value="Unassembled WGS sequence"/>
</dbReference>
<dbReference type="InterPro" id="IPR038726">
    <property type="entry name" value="PDDEXK_AddAB-type"/>
</dbReference>
<gene>
    <name evidence="2" type="ORF">JKP34_15590</name>
</gene>
<protein>
    <submittedName>
        <fullName evidence="2">PD-(D/E)XK nuclease family protein</fullName>
    </submittedName>
</protein>